<reference evidence="1 2" key="1">
    <citation type="journal article" date="2018" name="Sci. Rep.">
        <title>Comparative genomics provides insights into the lifestyle and reveals functional heterogeneity of dark septate endophytic fungi.</title>
        <authorList>
            <person name="Knapp D.G."/>
            <person name="Nemeth J.B."/>
            <person name="Barry K."/>
            <person name="Hainaut M."/>
            <person name="Henrissat B."/>
            <person name="Johnson J."/>
            <person name="Kuo A."/>
            <person name="Lim J.H.P."/>
            <person name="Lipzen A."/>
            <person name="Nolan M."/>
            <person name="Ohm R.A."/>
            <person name="Tamas L."/>
            <person name="Grigoriev I.V."/>
            <person name="Spatafora J.W."/>
            <person name="Nagy L.G."/>
            <person name="Kovacs G.M."/>
        </authorList>
    </citation>
    <scope>NUCLEOTIDE SEQUENCE [LARGE SCALE GENOMIC DNA]</scope>
    <source>
        <strain evidence="1 2">DSE2036</strain>
    </source>
</reference>
<dbReference type="STRING" id="97972.A0A2V1D774"/>
<dbReference type="Proteomes" id="UP000244855">
    <property type="component" value="Unassembled WGS sequence"/>
</dbReference>
<proteinExistence type="predicted"/>
<evidence type="ECO:0000313" key="2">
    <source>
        <dbReference type="Proteomes" id="UP000244855"/>
    </source>
</evidence>
<dbReference type="EMBL" id="KZ805589">
    <property type="protein sequence ID" value="PVH93453.1"/>
    <property type="molecule type" value="Genomic_DNA"/>
</dbReference>
<protein>
    <submittedName>
        <fullName evidence="1">Uncharacterized protein</fullName>
    </submittedName>
</protein>
<accession>A0A2V1D774</accession>
<evidence type="ECO:0000313" key="1">
    <source>
        <dbReference type="EMBL" id="PVH93453.1"/>
    </source>
</evidence>
<gene>
    <name evidence="1" type="ORF">DM02DRAFT_227365</name>
</gene>
<dbReference type="AlphaFoldDB" id="A0A2V1D774"/>
<dbReference type="OrthoDB" id="414463at2759"/>
<name>A0A2V1D774_9PLEO</name>
<keyword evidence="2" id="KW-1185">Reference proteome</keyword>
<sequence length="351" mass="40252">MVEPLPSNEERILQIANGIALQYGKTTHWSTWHFWDFYRRQFPGGGVADPPPVSEQIWRATAPFGSCVDIALQTTAALRKDLLQAPDLQHYEQRVRTLARAGSSNHQEELTHCITALLADTFCVLIDFSCNHKAMMIPLDSCVESLPYHNMHGDTFRDRLIYEDIDGVPTVFRLHQNATDPTRFEEFDKSSLIRKINIRLANEMETLRSGHKVPKTKSVKFQTSLPEPPNLIPWAKFDEDILATTCRVKVDFENQKVLMQVPYQDWLLRDENRSLLRKARASRGFFHKVNDAACNLTLFLDRPKHSSTVKKQIDILARIGEKHGLDPLELHRWIDSIYEIRAAINASSPPD</sequence>
<organism evidence="1 2">
    <name type="scientific">Periconia macrospinosa</name>
    <dbReference type="NCBI Taxonomy" id="97972"/>
    <lineage>
        <taxon>Eukaryota</taxon>
        <taxon>Fungi</taxon>
        <taxon>Dikarya</taxon>
        <taxon>Ascomycota</taxon>
        <taxon>Pezizomycotina</taxon>
        <taxon>Dothideomycetes</taxon>
        <taxon>Pleosporomycetidae</taxon>
        <taxon>Pleosporales</taxon>
        <taxon>Massarineae</taxon>
        <taxon>Periconiaceae</taxon>
        <taxon>Periconia</taxon>
    </lineage>
</organism>